<proteinExistence type="predicted"/>
<comment type="caution">
    <text evidence="2">The sequence shown here is derived from an EMBL/GenBank/DDBJ whole genome shotgun (WGS) entry which is preliminary data.</text>
</comment>
<keyword evidence="1" id="KW-1133">Transmembrane helix</keyword>
<accession>A0ABS6E946</accession>
<feature type="transmembrane region" description="Helical" evidence="1">
    <location>
        <begin position="6"/>
        <end position="25"/>
    </location>
</feature>
<reference evidence="2 3" key="1">
    <citation type="submission" date="2021-06" db="EMBL/GenBank/DDBJ databases">
        <authorList>
            <person name="Sun Q."/>
            <person name="Li D."/>
        </authorList>
    </citation>
    <scope>NUCLEOTIDE SEQUENCE [LARGE SCALE GENOMIC DNA]</scope>
    <source>
        <strain evidence="2 3">MSJ-40</strain>
    </source>
</reference>
<dbReference type="InterPro" id="IPR019635">
    <property type="entry name" value="DUF2500"/>
</dbReference>
<gene>
    <name evidence="2" type="ORF">KQI42_13085</name>
</gene>
<evidence type="ECO:0000256" key="1">
    <source>
        <dbReference type="SAM" id="Phobius"/>
    </source>
</evidence>
<evidence type="ECO:0000313" key="2">
    <source>
        <dbReference type="EMBL" id="MBU5438955.1"/>
    </source>
</evidence>
<keyword evidence="3" id="KW-1185">Reference proteome</keyword>
<dbReference type="EMBL" id="JAHLPM010000011">
    <property type="protein sequence ID" value="MBU5438955.1"/>
    <property type="molecule type" value="Genomic_DNA"/>
</dbReference>
<dbReference type="Proteomes" id="UP000749471">
    <property type="component" value="Unassembled WGS sequence"/>
</dbReference>
<dbReference type="Pfam" id="PF10694">
    <property type="entry name" value="DUF2500"/>
    <property type="match status" value="1"/>
</dbReference>
<sequence length="118" mass="13572">MFSAIPIFGSIIFVIVIVGFIVTIFKSIKQWNYNNAQPVLSVEAKVVGKRADVSRHHHNNDGHMHSHTSTTYYVTFEVESKDRIEFKVSSKEYGLLAENDMGKLTFQGTRYLEFERVK</sequence>
<name>A0ABS6E946_9FIRM</name>
<protein>
    <submittedName>
        <fullName evidence="2">DUF2500 domain-containing protein</fullName>
    </submittedName>
</protein>
<keyword evidence="1" id="KW-0472">Membrane</keyword>
<evidence type="ECO:0000313" key="3">
    <source>
        <dbReference type="Proteomes" id="UP000749471"/>
    </source>
</evidence>
<organism evidence="2 3">
    <name type="scientific">Tissierella simiarum</name>
    <dbReference type="NCBI Taxonomy" id="2841534"/>
    <lineage>
        <taxon>Bacteria</taxon>
        <taxon>Bacillati</taxon>
        <taxon>Bacillota</taxon>
        <taxon>Tissierellia</taxon>
        <taxon>Tissierellales</taxon>
        <taxon>Tissierellaceae</taxon>
        <taxon>Tissierella</taxon>
    </lineage>
</organism>
<keyword evidence="1" id="KW-0812">Transmembrane</keyword>